<dbReference type="PANTHER" id="PTHR43776">
    <property type="entry name" value="TRANSPORT ATP-BINDING PROTEIN"/>
    <property type="match status" value="1"/>
</dbReference>
<gene>
    <name evidence="6" type="ORF">ACFSTF_05325</name>
</gene>
<dbReference type="InterPro" id="IPR003439">
    <property type="entry name" value="ABC_transporter-like_ATP-bd"/>
</dbReference>
<name>A0ABW5PPC6_9BACI</name>
<evidence type="ECO:0000256" key="2">
    <source>
        <dbReference type="ARBA" id="ARBA00022448"/>
    </source>
</evidence>
<dbReference type="NCBIfam" id="TIGR01727">
    <property type="entry name" value="oligo_HPY"/>
    <property type="match status" value="1"/>
</dbReference>
<protein>
    <submittedName>
        <fullName evidence="6">ABC transporter ATP-binding protein</fullName>
    </submittedName>
</protein>
<dbReference type="SUPFAM" id="SSF52540">
    <property type="entry name" value="P-loop containing nucleoside triphosphate hydrolases"/>
    <property type="match status" value="1"/>
</dbReference>
<proteinExistence type="inferred from homology"/>
<evidence type="ECO:0000256" key="4">
    <source>
        <dbReference type="ARBA" id="ARBA00022840"/>
    </source>
</evidence>
<comment type="similarity">
    <text evidence="1">Belongs to the ABC transporter superfamily.</text>
</comment>
<dbReference type="PROSITE" id="PS50893">
    <property type="entry name" value="ABC_TRANSPORTER_2"/>
    <property type="match status" value="1"/>
</dbReference>
<feature type="domain" description="ABC transporter" evidence="5">
    <location>
        <begin position="6"/>
        <end position="250"/>
    </location>
</feature>
<keyword evidence="3" id="KW-0547">Nucleotide-binding</keyword>
<organism evidence="6 7">
    <name type="scientific">Terrilactibacillus laevilacticus</name>
    <dbReference type="NCBI Taxonomy" id="1380157"/>
    <lineage>
        <taxon>Bacteria</taxon>
        <taxon>Bacillati</taxon>
        <taxon>Bacillota</taxon>
        <taxon>Bacilli</taxon>
        <taxon>Bacillales</taxon>
        <taxon>Bacillaceae</taxon>
        <taxon>Terrilactibacillus</taxon>
    </lineage>
</organism>
<dbReference type="PANTHER" id="PTHR43776:SF7">
    <property type="entry name" value="D,D-DIPEPTIDE TRANSPORT ATP-BINDING PROTEIN DDPF-RELATED"/>
    <property type="match status" value="1"/>
</dbReference>
<dbReference type="EMBL" id="JBHUMR010000008">
    <property type="protein sequence ID" value="MFD2616728.1"/>
    <property type="molecule type" value="Genomic_DNA"/>
</dbReference>
<dbReference type="InterPro" id="IPR017871">
    <property type="entry name" value="ABC_transporter-like_CS"/>
</dbReference>
<evidence type="ECO:0000259" key="5">
    <source>
        <dbReference type="PROSITE" id="PS50893"/>
    </source>
</evidence>
<dbReference type="Pfam" id="PF00005">
    <property type="entry name" value="ABC_tran"/>
    <property type="match status" value="1"/>
</dbReference>
<dbReference type="CDD" id="cd03257">
    <property type="entry name" value="ABC_NikE_OppD_transporters"/>
    <property type="match status" value="1"/>
</dbReference>
<keyword evidence="4 6" id="KW-0067">ATP-binding</keyword>
<dbReference type="InterPro" id="IPR003593">
    <property type="entry name" value="AAA+_ATPase"/>
</dbReference>
<keyword evidence="2" id="KW-0813">Transport</keyword>
<evidence type="ECO:0000256" key="1">
    <source>
        <dbReference type="ARBA" id="ARBA00005417"/>
    </source>
</evidence>
<dbReference type="GO" id="GO:0005524">
    <property type="term" value="F:ATP binding"/>
    <property type="evidence" value="ECO:0007669"/>
    <property type="project" value="UniProtKB-KW"/>
</dbReference>
<evidence type="ECO:0000256" key="3">
    <source>
        <dbReference type="ARBA" id="ARBA00022741"/>
    </source>
</evidence>
<evidence type="ECO:0000313" key="6">
    <source>
        <dbReference type="EMBL" id="MFD2616728.1"/>
    </source>
</evidence>
<dbReference type="RefSeq" id="WP_141189414.1">
    <property type="nucleotide sequence ID" value="NZ_JBHUMR010000008.1"/>
</dbReference>
<dbReference type="Gene3D" id="3.40.50.300">
    <property type="entry name" value="P-loop containing nucleotide triphosphate hydrolases"/>
    <property type="match status" value="1"/>
</dbReference>
<evidence type="ECO:0000313" key="7">
    <source>
        <dbReference type="Proteomes" id="UP001597458"/>
    </source>
</evidence>
<dbReference type="Proteomes" id="UP001597458">
    <property type="component" value="Unassembled WGS sequence"/>
</dbReference>
<dbReference type="SMART" id="SM00382">
    <property type="entry name" value="AAA"/>
    <property type="match status" value="1"/>
</dbReference>
<dbReference type="PROSITE" id="PS00211">
    <property type="entry name" value="ABC_TRANSPORTER_1"/>
    <property type="match status" value="1"/>
</dbReference>
<sequence>MKDPILEVQNLKKYFQMNRNETLKAVDGISFTLNEGETLGIVGESGCGKSTLGRTILGLYEKTEGNIRYKGKNYPQTKRDRFKLTKEMQMIFQDPYASLNPRSTVYDLIAEPMDIHGLYPNKKQRLHRIEELISEVGLTKEHLNRYPHEFSGGQRQRIGIARALALEPSLIIADEPISALDVSIQAQVVYLLKQLQKEKGLTFLFIAHDLSMVKYMSDRVGVMYLGQLVELTTSDKLYQHPLHPYTEALLSAIPIPDPDIEEKRERIILEGDVPSPIDPPSGCVFRTRCPRAMAICSKIKPNFNEIEKNHFVACHLYQHQEEKYKEKEVGV</sequence>
<reference evidence="7" key="1">
    <citation type="journal article" date="2019" name="Int. J. Syst. Evol. Microbiol.">
        <title>The Global Catalogue of Microorganisms (GCM) 10K type strain sequencing project: providing services to taxonomists for standard genome sequencing and annotation.</title>
        <authorList>
            <consortium name="The Broad Institute Genomics Platform"/>
            <consortium name="The Broad Institute Genome Sequencing Center for Infectious Disease"/>
            <person name="Wu L."/>
            <person name="Ma J."/>
        </authorList>
    </citation>
    <scope>NUCLEOTIDE SEQUENCE [LARGE SCALE GENOMIC DNA]</scope>
    <source>
        <strain evidence="7">TISTR 2241</strain>
    </source>
</reference>
<dbReference type="InterPro" id="IPR050319">
    <property type="entry name" value="ABC_transp_ATP-bind"/>
</dbReference>
<keyword evidence="7" id="KW-1185">Reference proteome</keyword>
<comment type="caution">
    <text evidence="6">The sequence shown here is derived from an EMBL/GenBank/DDBJ whole genome shotgun (WGS) entry which is preliminary data.</text>
</comment>
<dbReference type="InterPro" id="IPR027417">
    <property type="entry name" value="P-loop_NTPase"/>
</dbReference>
<accession>A0ABW5PPC6</accession>
<dbReference type="InterPro" id="IPR013563">
    <property type="entry name" value="Oligopep_ABC_C"/>
</dbReference>
<dbReference type="Pfam" id="PF08352">
    <property type="entry name" value="oligo_HPY"/>
    <property type="match status" value="1"/>
</dbReference>